<comment type="subcellular location">
    <subcellularLocation>
        <location evidence="1">Cell inner membrane</location>
        <topology evidence="1">Multi-pass membrane protein</topology>
    </subcellularLocation>
</comment>
<dbReference type="SUPFAM" id="SSF82714">
    <property type="entry name" value="Multidrug efflux transporter AcrB TolC docking domain, DN and DC subdomains"/>
    <property type="match status" value="2"/>
</dbReference>
<evidence type="ECO:0000256" key="3">
    <source>
        <dbReference type="ARBA" id="ARBA00022475"/>
    </source>
</evidence>
<evidence type="ECO:0000256" key="1">
    <source>
        <dbReference type="ARBA" id="ARBA00004429"/>
    </source>
</evidence>
<reference evidence="9 10" key="2">
    <citation type="submission" date="2019-09" db="EMBL/GenBank/DDBJ databases">
        <authorList>
            <person name="Mazur A."/>
        </authorList>
    </citation>
    <scope>NUCLEOTIDE SEQUENCE [LARGE SCALE GENOMIC DNA]</scope>
    <source>
        <strain evidence="9 10">3729k</strain>
    </source>
</reference>
<keyword evidence="7 8" id="KW-0472">Membrane</keyword>
<dbReference type="PANTHER" id="PTHR32063">
    <property type="match status" value="1"/>
</dbReference>
<evidence type="ECO:0000256" key="7">
    <source>
        <dbReference type="ARBA" id="ARBA00023136"/>
    </source>
</evidence>
<dbReference type="FunFam" id="1.20.1640.10:FF:000001">
    <property type="entry name" value="Efflux pump membrane transporter"/>
    <property type="match status" value="1"/>
</dbReference>
<organism evidence="9 10">
    <name type="scientific">Arenimonas fontis</name>
    <dbReference type="NCBI Taxonomy" id="2608255"/>
    <lineage>
        <taxon>Bacteria</taxon>
        <taxon>Pseudomonadati</taxon>
        <taxon>Pseudomonadota</taxon>
        <taxon>Gammaproteobacteria</taxon>
        <taxon>Lysobacterales</taxon>
        <taxon>Lysobacteraceae</taxon>
        <taxon>Arenimonas</taxon>
    </lineage>
</organism>
<feature type="transmembrane region" description="Helical" evidence="8">
    <location>
        <begin position="334"/>
        <end position="353"/>
    </location>
</feature>
<feature type="transmembrane region" description="Helical" evidence="8">
    <location>
        <begin position="360"/>
        <end position="380"/>
    </location>
</feature>
<dbReference type="Pfam" id="PF00873">
    <property type="entry name" value="ACR_tran"/>
    <property type="match status" value="1"/>
</dbReference>
<dbReference type="AlphaFoldDB" id="A0A5B2ZCJ8"/>
<keyword evidence="4" id="KW-0997">Cell inner membrane</keyword>
<evidence type="ECO:0000256" key="5">
    <source>
        <dbReference type="ARBA" id="ARBA00022692"/>
    </source>
</evidence>
<dbReference type="Gene3D" id="3.30.70.1430">
    <property type="entry name" value="Multidrug efflux transporter AcrB pore domain"/>
    <property type="match status" value="2"/>
</dbReference>
<dbReference type="Proteomes" id="UP000322165">
    <property type="component" value="Unassembled WGS sequence"/>
</dbReference>
<keyword evidence="2" id="KW-0813">Transport</keyword>
<feature type="transmembrane region" description="Helical" evidence="8">
    <location>
        <begin position="909"/>
        <end position="934"/>
    </location>
</feature>
<evidence type="ECO:0000313" key="9">
    <source>
        <dbReference type="EMBL" id="KAA2285293.1"/>
    </source>
</evidence>
<evidence type="ECO:0000256" key="4">
    <source>
        <dbReference type="ARBA" id="ARBA00022519"/>
    </source>
</evidence>
<dbReference type="Gene3D" id="3.30.70.1320">
    <property type="entry name" value="Multidrug efflux transporter AcrB pore domain like"/>
    <property type="match status" value="1"/>
</dbReference>
<protein>
    <submittedName>
        <fullName evidence="9">Efflux RND transporter permease subunit</fullName>
    </submittedName>
</protein>
<name>A0A5B2ZCJ8_9GAMM</name>
<feature type="transmembrane region" description="Helical" evidence="8">
    <location>
        <begin position="525"/>
        <end position="546"/>
    </location>
</feature>
<feature type="transmembrane region" description="Helical" evidence="8">
    <location>
        <begin position="879"/>
        <end position="903"/>
    </location>
</feature>
<dbReference type="Gene3D" id="1.20.1640.10">
    <property type="entry name" value="Multidrug efflux transporter AcrB transmembrane domain"/>
    <property type="match status" value="2"/>
</dbReference>
<gene>
    <name evidence="9" type="ORF">F0415_05075</name>
</gene>
<dbReference type="GO" id="GO:0005886">
    <property type="term" value="C:plasma membrane"/>
    <property type="evidence" value="ECO:0007669"/>
    <property type="project" value="UniProtKB-SubCell"/>
</dbReference>
<dbReference type="EMBL" id="VUOD01000003">
    <property type="protein sequence ID" value="KAA2285293.1"/>
    <property type="molecule type" value="Genomic_DNA"/>
</dbReference>
<reference evidence="9 10" key="1">
    <citation type="submission" date="2019-09" db="EMBL/GenBank/DDBJ databases">
        <title>Arenimonas chukotkensis sp. nov., a bacterium isolated from Chukotka hot spring, Arctic region, Russia.</title>
        <authorList>
            <person name="Zayulina K.S."/>
            <person name="Prokofeva M.I."/>
            <person name="Elcheninov A.G."/>
            <person name="Novikov A."/>
            <person name="Kochetkova T.V."/>
            <person name="Kublanov I.V."/>
        </authorList>
    </citation>
    <scope>NUCLEOTIDE SEQUENCE [LARGE SCALE GENOMIC DNA]</scope>
    <source>
        <strain evidence="9 10">3729k</strain>
    </source>
</reference>
<feature type="transmembrane region" description="Helical" evidence="8">
    <location>
        <begin position="853"/>
        <end position="872"/>
    </location>
</feature>
<feature type="transmembrane region" description="Helical" evidence="8">
    <location>
        <begin position="431"/>
        <end position="451"/>
    </location>
</feature>
<evidence type="ECO:0000313" key="10">
    <source>
        <dbReference type="Proteomes" id="UP000322165"/>
    </source>
</evidence>
<feature type="transmembrane region" description="Helical" evidence="8">
    <location>
        <begin position="12"/>
        <end position="34"/>
    </location>
</feature>
<dbReference type="RefSeq" id="WP_149860117.1">
    <property type="nucleotide sequence ID" value="NZ_VUOD01000003.1"/>
</dbReference>
<evidence type="ECO:0000256" key="6">
    <source>
        <dbReference type="ARBA" id="ARBA00022989"/>
    </source>
</evidence>
<feature type="transmembrane region" description="Helical" evidence="8">
    <location>
        <begin position="386"/>
        <end position="410"/>
    </location>
</feature>
<dbReference type="InterPro" id="IPR027463">
    <property type="entry name" value="AcrB_DN_DC_subdom"/>
</dbReference>
<dbReference type="Gene3D" id="3.30.2090.10">
    <property type="entry name" value="Multidrug efflux transporter AcrB TolC docking domain, DN and DC subdomains"/>
    <property type="match status" value="2"/>
</dbReference>
<keyword evidence="10" id="KW-1185">Reference proteome</keyword>
<dbReference type="PANTHER" id="PTHR32063:SF14">
    <property type="entry name" value="BLL4319 PROTEIN"/>
    <property type="match status" value="1"/>
</dbReference>
<dbReference type="SUPFAM" id="SSF82693">
    <property type="entry name" value="Multidrug efflux transporter AcrB pore domain, PN1, PN2, PC1 and PC2 subdomains"/>
    <property type="match status" value="3"/>
</dbReference>
<dbReference type="InterPro" id="IPR001036">
    <property type="entry name" value="Acrflvin-R"/>
</dbReference>
<dbReference type="PRINTS" id="PR00702">
    <property type="entry name" value="ACRIFLAVINRP"/>
</dbReference>
<feature type="transmembrane region" description="Helical" evidence="8">
    <location>
        <begin position="955"/>
        <end position="978"/>
    </location>
</feature>
<evidence type="ECO:0000256" key="8">
    <source>
        <dbReference type="SAM" id="Phobius"/>
    </source>
</evidence>
<feature type="transmembrane region" description="Helical" evidence="8">
    <location>
        <begin position="984"/>
        <end position="1012"/>
    </location>
</feature>
<dbReference type="Gene3D" id="3.30.70.1440">
    <property type="entry name" value="Multidrug efflux transporter AcrB pore domain"/>
    <property type="match status" value="1"/>
</dbReference>
<keyword evidence="6 8" id="KW-1133">Transmembrane helix</keyword>
<proteinExistence type="predicted"/>
<keyword evidence="3" id="KW-1003">Cell membrane</keyword>
<accession>A0A5B2ZCJ8</accession>
<evidence type="ECO:0000256" key="2">
    <source>
        <dbReference type="ARBA" id="ARBA00022448"/>
    </source>
</evidence>
<comment type="caution">
    <text evidence="9">The sequence shown here is derived from an EMBL/GenBank/DDBJ whole genome shotgun (WGS) entry which is preliminary data.</text>
</comment>
<sequence>MVLSDLSIRRPVLATVMSLMLVALGLISFSRLTLRELPDIDPPIVSIDGSYTGASAAVVETRMTQVLEDAIAGIEGIRSVESRSRNGGFDITIEFSLDRDIESATNDVRSAVSRVLDRLPQEADPPEVEKVAAGAEVVLWLALQSRTMDQLELADYAERYIVDRLSVVDGVANVRVGGAQRYAMRIWLDRQAMAARGLTVADVEEALRRENVELPAGRLESASRDFTLRVERAYQGPEDFERLAVAKGPDGHIVRLGEIADVTLEAADRRAYYRGDGLPQVGLGVIKTSTANSLDVAEGIRSEMARIAETLPEGTTLDVSYDATVFIQSAVNRVYMTLLEAILLVLVVIYLFLGSARAALIPAVTVPVCLIAAFLGLYLFGFSINLLTLLALVLCIGLVVDDAIIVLENCQRRADLGEPPLVAARRGTRQVAFAVIATTAVLISVFLPVAFMEGNNGRLFRELAVTMAGAIALSAFVALSLTPMMCSLLVRPHTAPRGLDAWVHRRLARLTEAYRRLLEHTVGRPVLFIVAMLATFALTALLFAAAPRELAPPEDRGSFFVSVSGPEGAGFDYTVGNLQEIERRLLAMRDGGEPIHRVISRAPAGWGSSEEMHTGQAIVILSDWGQREQTTDEVVAKARRELAGVPGVRAVPIVRQGLVRSSGQPLQVVLGGPSYEELARWRDRMVARMEQNPNLLSVDSDYKETRPQMRIEVDRARAADLGVSAQEIGRTLETMMGSRRVTTFVDDGEEYDVVLQARQADRASPADLSSLYVRSQRSGELVPLSSLVTLTEVAEPGTLNRYNRLRAITLEAGLAPGYTLGEALDWVRQVAAEELPDYAQLDYKGESLEYQRAGGTVLFTFAMALLIVYLVLAAQFESFLHPIVIMLTVPLAVLGALIGLWLMGSTLNLFSQIGIIMLVGLAAKNGILIVEFANQLRDEGRAVREAILEASATRLRPILMTSIATIFGAVPLVTAGGAGSASRVTIGIVVIFGVAFSTLLSLFVIPAFYALLAPYTRSPEAVARRLEKLERETPSVGGHA</sequence>
<dbReference type="SUPFAM" id="SSF82866">
    <property type="entry name" value="Multidrug efflux transporter AcrB transmembrane domain"/>
    <property type="match status" value="2"/>
</dbReference>
<feature type="transmembrane region" description="Helical" evidence="8">
    <location>
        <begin position="463"/>
        <end position="490"/>
    </location>
</feature>
<keyword evidence="5 8" id="KW-0812">Transmembrane</keyword>
<dbReference type="GO" id="GO:0042910">
    <property type="term" value="F:xenobiotic transmembrane transporter activity"/>
    <property type="evidence" value="ECO:0007669"/>
    <property type="project" value="TreeGrafter"/>
</dbReference>